<name>A0AA39QU80_9LECA</name>
<feature type="region of interest" description="Disordered" evidence="1">
    <location>
        <begin position="565"/>
        <end position="599"/>
    </location>
</feature>
<dbReference type="EMBL" id="JAFEKC020000019">
    <property type="protein sequence ID" value="KAK0509275.1"/>
    <property type="molecule type" value="Genomic_DNA"/>
</dbReference>
<comment type="caution">
    <text evidence="2">The sequence shown here is derived from an EMBL/GenBank/DDBJ whole genome shotgun (WGS) entry which is preliminary data.</text>
</comment>
<feature type="compositionally biased region" description="Basic and acidic residues" evidence="1">
    <location>
        <begin position="354"/>
        <end position="369"/>
    </location>
</feature>
<gene>
    <name evidence="2" type="ORF">JMJ35_008646</name>
</gene>
<dbReference type="Proteomes" id="UP001166286">
    <property type="component" value="Unassembled WGS sequence"/>
</dbReference>
<evidence type="ECO:0000256" key="1">
    <source>
        <dbReference type="SAM" id="MobiDB-lite"/>
    </source>
</evidence>
<keyword evidence="3" id="KW-1185">Reference proteome</keyword>
<feature type="compositionally biased region" description="Polar residues" evidence="1">
    <location>
        <begin position="375"/>
        <end position="420"/>
    </location>
</feature>
<evidence type="ECO:0000313" key="3">
    <source>
        <dbReference type="Proteomes" id="UP001166286"/>
    </source>
</evidence>
<feature type="region of interest" description="Disordered" evidence="1">
    <location>
        <begin position="274"/>
        <end position="531"/>
    </location>
</feature>
<protein>
    <submittedName>
        <fullName evidence="2">Uncharacterized protein</fullName>
    </submittedName>
</protein>
<dbReference type="AlphaFoldDB" id="A0AA39QU80"/>
<organism evidence="2 3">
    <name type="scientific">Cladonia borealis</name>
    <dbReference type="NCBI Taxonomy" id="184061"/>
    <lineage>
        <taxon>Eukaryota</taxon>
        <taxon>Fungi</taxon>
        <taxon>Dikarya</taxon>
        <taxon>Ascomycota</taxon>
        <taxon>Pezizomycotina</taxon>
        <taxon>Lecanoromycetes</taxon>
        <taxon>OSLEUM clade</taxon>
        <taxon>Lecanoromycetidae</taxon>
        <taxon>Lecanorales</taxon>
        <taxon>Lecanorineae</taxon>
        <taxon>Cladoniaceae</taxon>
        <taxon>Cladonia</taxon>
    </lineage>
</organism>
<feature type="compositionally biased region" description="Pro residues" evidence="1">
    <location>
        <begin position="518"/>
        <end position="529"/>
    </location>
</feature>
<feature type="compositionally biased region" description="Low complexity" evidence="1">
    <location>
        <begin position="286"/>
        <end position="297"/>
    </location>
</feature>
<evidence type="ECO:0000313" key="2">
    <source>
        <dbReference type="EMBL" id="KAK0509275.1"/>
    </source>
</evidence>
<feature type="compositionally biased region" description="Polar residues" evidence="1">
    <location>
        <begin position="479"/>
        <end position="488"/>
    </location>
</feature>
<feature type="compositionally biased region" description="Basic and acidic residues" evidence="1">
    <location>
        <begin position="586"/>
        <end position="599"/>
    </location>
</feature>
<proteinExistence type="predicted"/>
<sequence length="599" mass="65595">MCQFKYTRHSCGHTLPKLEATHNPSCKLCVPVMVALKYYHDQVTQVCIENALQQPPLRMPKPCRPVAPNSLGEVEETAHIHTRDQTRFEEIMDRVGVNSVERSSVENLASRLNQTSKRNTDGPLRPVCPQHLWFMTGLEVWQQRQFQPPNITFNTVSWGCGGTGPGVQGDCLVGWTGQGILMYRHGIWNVNPPHPSHTWSPLPVGYLYIDYGDAPVVKLPEVWRASATRTLIDIPMYKCLYAVLCGRPSGPLVQNDEGHLVPALGASGPEIPIAPYFNPAPPPPTSTGLPLPQSTSSVPTARLNQGRRHRYSATWNSPAPIHQTAGGSNTKESQKQRTNKTYKERYSHSQTDAGQDRAKITTKIKELPQRRASRSRNATPASNTSPKASQPVYSRHSTPGSTRPATPADNTPQSDETTTVGLGIIHESPPNVASVEATKEDAEDTVTYQPPHNRIAQPHAASAETSTSEGKKPTRPVPSRQTSTQELSHSPHPTIESPSPPEDIPLEMFSNIHIGAEQPPPQASHPTPNPAIIQNITQSTSHMTQFTAQLTAQQQEVPGITYTLNPTAEAFEPGSGSDETEEGDREGEGEKEGEGKEEE</sequence>
<reference evidence="2" key="1">
    <citation type="submission" date="2023-03" db="EMBL/GenBank/DDBJ databases">
        <title>Complete genome of Cladonia borealis.</title>
        <authorList>
            <person name="Park H."/>
        </authorList>
    </citation>
    <scope>NUCLEOTIDE SEQUENCE</scope>
    <source>
        <strain evidence="2">ANT050790</strain>
    </source>
</reference>
<accession>A0AA39QU80</accession>